<dbReference type="RefSeq" id="WP_122917612.1">
    <property type="nucleotide sequence ID" value="NZ_RHHQ01000007.1"/>
</dbReference>
<dbReference type="FunFam" id="3.20.20.140:FF:000019">
    <property type="entry name" value="Cytosine deaminase"/>
    <property type="match status" value="1"/>
</dbReference>
<proteinExistence type="predicted"/>
<dbReference type="Gene3D" id="2.30.40.10">
    <property type="entry name" value="Urease, subunit C, domain 1"/>
    <property type="match status" value="1"/>
</dbReference>
<protein>
    <submittedName>
        <fullName evidence="4">Deaminase</fullName>
    </submittedName>
</protein>
<dbReference type="GO" id="GO:0016814">
    <property type="term" value="F:hydrolase activity, acting on carbon-nitrogen (but not peptide) bonds, in cyclic amidines"/>
    <property type="evidence" value="ECO:0007669"/>
    <property type="project" value="TreeGrafter"/>
</dbReference>
<dbReference type="GO" id="GO:0046872">
    <property type="term" value="F:metal ion binding"/>
    <property type="evidence" value="ECO:0007669"/>
    <property type="project" value="UniProtKB-KW"/>
</dbReference>
<dbReference type="AlphaFoldDB" id="A0A3M8DT94"/>
<dbReference type="PANTHER" id="PTHR32027">
    <property type="entry name" value="CYTOSINE DEAMINASE"/>
    <property type="match status" value="1"/>
</dbReference>
<comment type="caution">
    <text evidence="4">The sequence shown here is derived from an EMBL/GenBank/DDBJ whole genome shotgun (WGS) entry which is preliminary data.</text>
</comment>
<dbReference type="InterPro" id="IPR013108">
    <property type="entry name" value="Amidohydro_3"/>
</dbReference>
<dbReference type="PANTHER" id="PTHR32027:SF9">
    <property type="entry name" value="BLL3847 PROTEIN"/>
    <property type="match status" value="1"/>
</dbReference>
<evidence type="ECO:0000259" key="3">
    <source>
        <dbReference type="Pfam" id="PF07969"/>
    </source>
</evidence>
<name>A0A3M8DT94_9BACL</name>
<organism evidence="4 5">
    <name type="scientific">Brevibacillus fluminis</name>
    <dbReference type="NCBI Taxonomy" id="511487"/>
    <lineage>
        <taxon>Bacteria</taxon>
        <taxon>Bacillati</taxon>
        <taxon>Bacillota</taxon>
        <taxon>Bacilli</taxon>
        <taxon>Bacillales</taxon>
        <taxon>Paenibacillaceae</taxon>
        <taxon>Brevibacillus</taxon>
    </lineage>
</organism>
<dbReference type="Pfam" id="PF07969">
    <property type="entry name" value="Amidohydro_3"/>
    <property type="match status" value="1"/>
</dbReference>
<dbReference type="GO" id="GO:0019239">
    <property type="term" value="F:deaminase activity"/>
    <property type="evidence" value="ECO:0007669"/>
    <property type="project" value="UniProtKB-ARBA"/>
</dbReference>
<gene>
    <name evidence="4" type="ORF">EDM56_09345</name>
</gene>
<evidence type="ECO:0000313" key="4">
    <source>
        <dbReference type="EMBL" id="RNB90685.1"/>
    </source>
</evidence>
<evidence type="ECO:0000256" key="2">
    <source>
        <dbReference type="ARBA" id="ARBA00022801"/>
    </source>
</evidence>
<dbReference type="NCBIfam" id="NF005312">
    <property type="entry name" value="PRK06846.1"/>
    <property type="match status" value="1"/>
</dbReference>
<dbReference type="Proteomes" id="UP000271031">
    <property type="component" value="Unassembled WGS sequence"/>
</dbReference>
<dbReference type="EMBL" id="RHHQ01000007">
    <property type="protein sequence ID" value="RNB90685.1"/>
    <property type="molecule type" value="Genomic_DNA"/>
</dbReference>
<evidence type="ECO:0000313" key="5">
    <source>
        <dbReference type="Proteomes" id="UP000271031"/>
    </source>
</evidence>
<keyword evidence="2" id="KW-0378">Hydrolase</keyword>
<dbReference type="InterPro" id="IPR052349">
    <property type="entry name" value="Metallo-hydrolase_Enzymes"/>
</dbReference>
<keyword evidence="1" id="KW-0479">Metal-binding</keyword>
<accession>A0A3M8DT94</accession>
<sequence length="405" mass="43860">MHTPYWLTNVLIENGFLQKAGVVCGTKTETVHLRIENGKIAQIVSGDTILADNAERKDAKGRLALPSFREAHCHLDKTLLGGGWRASKPFRSIWQSIETETEQLASWSVPTAERARNMLAIMQQAGSTHVRTHVDLYPEVGLANLEAVRDVLADYQDMLTYEIVAFPQRGLLRSQSVGLMREALRNGATLVGGVDPATIDGDTEASLHAMMELAVEADAGIDLHLHDADQLGIYTIKRLAAMTIEAGWQGRVTVSHAYCLGEIAVEEAADAGDMLAAAGISIITSVPIDSQMPPVKLLTEKGVRVAVGSDNIYDSWSPFGNGDMLERASRLAERFRWIDEHSLSRALAYITGGKTPLSDDGKQQWPLEGDDASLVLVEASCSAEAVARVADRTAVLHKGKLVAGE</sequence>
<evidence type="ECO:0000256" key="1">
    <source>
        <dbReference type="ARBA" id="ARBA00022723"/>
    </source>
</evidence>
<dbReference type="InterPro" id="IPR011059">
    <property type="entry name" value="Metal-dep_hydrolase_composite"/>
</dbReference>
<dbReference type="SUPFAM" id="SSF51338">
    <property type="entry name" value="Composite domain of metallo-dependent hydrolases"/>
    <property type="match status" value="1"/>
</dbReference>
<feature type="domain" description="Amidohydrolase 3" evidence="3">
    <location>
        <begin position="175"/>
        <end position="402"/>
    </location>
</feature>
<dbReference type="Gene3D" id="3.20.20.140">
    <property type="entry name" value="Metal-dependent hydrolases"/>
    <property type="match status" value="1"/>
</dbReference>
<dbReference type="SUPFAM" id="SSF51556">
    <property type="entry name" value="Metallo-dependent hydrolases"/>
    <property type="match status" value="1"/>
</dbReference>
<reference evidence="4 5" key="1">
    <citation type="submission" date="2018-10" db="EMBL/GenBank/DDBJ databases">
        <title>Phylogenomics of Brevibacillus.</title>
        <authorList>
            <person name="Dunlap C."/>
        </authorList>
    </citation>
    <scope>NUCLEOTIDE SEQUENCE [LARGE SCALE GENOMIC DNA]</scope>
    <source>
        <strain evidence="4 5">JCM 15716</strain>
    </source>
</reference>
<dbReference type="OrthoDB" id="9815027at2"/>
<keyword evidence="5" id="KW-1185">Reference proteome</keyword>
<dbReference type="CDD" id="cd01293">
    <property type="entry name" value="Bact_CD"/>
    <property type="match status" value="1"/>
</dbReference>
<dbReference type="InterPro" id="IPR032466">
    <property type="entry name" value="Metal_Hydrolase"/>
</dbReference>